<dbReference type="GO" id="GO:0016042">
    <property type="term" value="P:lipid catabolic process"/>
    <property type="evidence" value="ECO:0007669"/>
    <property type="project" value="InterPro"/>
</dbReference>
<dbReference type="PANTHER" id="PTHR32015">
    <property type="entry name" value="FASTING INDUCED LIPASE"/>
    <property type="match status" value="1"/>
</dbReference>
<dbReference type="EMBL" id="ALBS01000281">
    <property type="protein sequence ID" value="EJT46670.1"/>
    <property type="molecule type" value="Genomic_DNA"/>
</dbReference>
<accession>J4U897</accession>
<sequence>MRLSLVTAAAVALSAAATPIERASTSGINDYDCKAQPGKEPIVFLHGLPAPPGLNFLTKLPVFASKGYCVFAPTYGTTAGIIFAGAKVEDSSKEIAGVVDKVLASTGASKVNLVAHSMGTLVAAYYLKFDGGGDKVKAYVGFGPVYNGTTEASLRLPKQWIPGLTDAFCPGCIDAVPPSDVIDRLHEGGVTVPGPTYTNIMSKLDLQVTPYTSGRIDEEGAKNIVLQDACPSDIAGHIGMAVDPNISNMIQWAIDGRNGPLPKCKPFFLAI</sequence>
<reference evidence="2 3" key="1">
    <citation type="journal article" date="2012" name="Eukaryot. Cell">
        <title>Draft genome sequence of CBS 2479, the standard type strain of Trichosporon asahii.</title>
        <authorList>
            <person name="Yang R.Y."/>
            <person name="Li H.T."/>
            <person name="Zhu H."/>
            <person name="Zhou G.P."/>
            <person name="Wang M."/>
            <person name="Wang L."/>
        </authorList>
    </citation>
    <scope>NUCLEOTIDE SEQUENCE [LARGE SCALE GENOMIC DNA]</scope>
    <source>
        <strain evidence="3">ATCC 90039 / CBS 2479 / JCM 2466 / KCTC 7840 / NCYC 2677 / UAMH 7654</strain>
    </source>
</reference>
<dbReference type="Gene3D" id="3.40.50.1820">
    <property type="entry name" value="alpha/beta hydrolase"/>
    <property type="match status" value="1"/>
</dbReference>
<dbReference type="SUPFAM" id="SSF53474">
    <property type="entry name" value="alpha/beta-Hydrolases"/>
    <property type="match status" value="1"/>
</dbReference>
<dbReference type="GeneID" id="25988253"/>
<organism evidence="2 3">
    <name type="scientific">Trichosporon asahii var. asahii (strain ATCC 90039 / CBS 2479 / JCM 2466 / KCTC 7840 / NBRC 103889/ NCYC 2677 / UAMH 7654)</name>
    <name type="common">Yeast</name>
    <dbReference type="NCBI Taxonomy" id="1186058"/>
    <lineage>
        <taxon>Eukaryota</taxon>
        <taxon>Fungi</taxon>
        <taxon>Dikarya</taxon>
        <taxon>Basidiomycota</taxon>
        <taxon>Agaricomycotina</taxon>
        <taxon>Tremellomycetes</taxon>
        <taxon>Trichosporonales</taxon>
        <taxon>Trichosporonaceae</taxon>
        <taxon>Trichosporon</taxon>
    </lineage>
</organism>
<evidence type="ECO:0000313" key="3">
    <source>
        <dbReference type="Proteomes" id="UP000002748"/>
    </source>
</evidence>
<feature type="chain" id="PRO_5003781559" evidence="1">
    <location>
        <begin position="17"/>
        <end position="271"/>
    </location>
</feature>
<protein>
    <submittedName>
        <fullName evidence="2">Lipase class 2</fullName>
    </submittedName>
</protein>
<evidence type="ECO:0000256" key="1">
    <source>
        <dbReference type="SAM" id="SignalP"/>
    </source>
</evidence>
<evidence type="ECO:0000313" key="2">
    <source>
        <dbReference type="EMBL" id="EJT46670.1"/>
    </source>
</evidence>
<dbReference type="InterPro" id="IPR029058">
    <property type="entry name" value="AB_hydrolase_fold"/>
</dbReference>
<keyword evidence="1" id="KW-0732">Signal</keyword>
<dbReference type="KEGG" id="tasa:A1Q1_04741"/>
<dbReference type="Pfam" id="PF01674">
    <property type="entry name" value="Lipase_2"/>
    <property type="match status" value="1"/>
</dbReference>
<dbReference type="InterPro" id="IPR002918">
    <property type="entry name" value="Lipase_EstA/Esterase_EstB"/>
</dbReference>
<feature type="signal peptide" evidence="1">
    <location>
        <begin position="1"/>
        <end position="16"/>
    </location>
</feature>
<dbReference type="AlphaFoldDB" id="J4U897"/>
<dbReference type="PANTHER" id="PTHR32015:SF1">
    <property type="entry name" value="LIPASE"/>
    <property type="match status" value="1"/>
</dbReference>
<proteinExistence type="predicted"/>
<dbReference type="OrthoDB" id="9974421at2759"/>
<name>J4U897_TRIAS</name>
<dbReference type="Proteomes" id="UP000002748">
    <property type="component" value="Unassembled WGS sequence"/>
</dbReference>
<dbReference type="VEuPathDB" id="FungiDB:A1Q1_04741"/>
<comment type="caution">
    <text evidence="2">The sequence shown here is derived from an EMBL/GenBank/DDBJ whole genome shotgun (WGS) entry which is preliminary data.</text>
</comment>
<gene>
    <name evidence="2" type="ORF">A1Q1_04741</name>
</gene>
<dbReference type="GO" id="GO:0016298">
    <property type="term" value="F:lipase activity"/>
    <property type="evidence" value="ECO:0007669"/>
    <property type="project" value="TreeGrafter"/>
</dbReference>
<dbReference type="RefSeq" id="XP_014178454.1">
    <property type="nucleotide sequence ID" value="XM_014322979.1"/>
</dbReference>
<dbReference type="HOGENOM" id="CLU_029537_1_2_1"/>